<dbReference type="NCBIfam" id="TIGR00042">
    <property type="entry name" value="RdgB/HAM1 family non-canonical purine NTP pyrophosphatase"/>
    <property type="match status" value="1"/>
</dbReference>
<comment type="function">
    <text evidence="9">Pyrophosphatase that hydrolyzes the non-canonical purine nucleotides inosine triphosphate (ITP), deoxyinosine triphosphate (dITP) as well as 2'-deoxy-N-6-hydroxylaminopurine triphosphate (dHAPTP) and xanthosine 5'-triphosphate (XTP) to their respective monophosphate derivatives. The enzyme does not distinguish between the deoxy- and ribose forms. Probably excludes non-canonical purines from RNA and DNA precursor pools, thus preventing their incorporation into RNA and DNA and avoiding chromosomal lesions.</text>
</comment>
<feature type="binding site" evidence="13">
    <location>
        <begin position="168"/>
        <end position="169"/>
    </location>
    <ligand>
        <name>ITP</name>
        <dbReference type="ChEBI" id="CHEBI:61402"/>
    </ligand>
</feature>
<feature type="binding site" evidence="13">
    <location>
        <position position="38"/>
    </location>
    <ligand>
        <name>Mg(2+)</name>
        <dbReference type="ChEBI" id="CHEBI:18420"/>
    </ligand>
</feature>
<dbReference type="GO" id="GO:0000166">
    <property type="term" value="F:nucleotide binding"/>
    <property type="evidence" value="ECO:0007669"/>
    <property type="project" value="UniProtKB-KW"/>
</dbReference>
<keyword evidence="8 13" id="KW-0464">Manganese</keyword>
<comment type="cofactor">
    <cofactor evidence="13">
        <name>Mg(2+)</name>
        <dbReference type="ChEBI" id="CHEBI:18420"/>
    </cofactor>
    <cofactor evidence="13">
        <name>Mn(2+)</name>
        <dbReference type="ChEBI" id="CHEBI:29035"/>
    </cofactor>
    <text evidence="13">Binds 1 divalent metal cation per subunit; can use either Mg(2+) or Mn(2+).</text>
</comment>
<dbReference type="Gene3D" id="3.90.950.10">
    <property type="match status" value="1"/>
</dbReference>
<evidence type="ECO:0000256" key="7">
    <source>
        <dbReference type="ARBA" id="ARBA00023080"/>
    </source>
</evidence>
<evidence type="ECO:0000256" key="12">
    <source>
        <dbReference type="ARBA" id="ARBA00093271"/>
    </source>
</evidence>
<dbReference type="AlphaFoldDB" id="A0A8H3IZH9"/>
<dbReference type="GO" id="GO:0036220">
    <property type="term" value="F:ITP diphosphatase activity"/>
    <property type="evidence" value="ECO:0007669"/>
    <property type="project" value="UniProtKB-UniRule"/>
</dbReference>
<keyword evidence="7 13" id="KW-0546">Nucleotide metabolism</keyword>
<dbReference type="GO" id="GO:0046872">
    <property type="term" value="F:metal ion binding"/>
    <property type="evidence" value="ECO:0007669"/>
    <property type="project" value="UniProtKB-KW"/>
</dbReference>
<evidence type="ECO:0000256" key="5">
    <source>
        <dbReference type="ARBA" id="ARBA00022801"/>
    </source>
</evidence>
<dbReference type="CDD" id="cd00515">
    <property type="entry name" value="HAM1"/>
    <property type="match status" value="1"/>
</dbReference>
<feature type="binding site" evidence="13">
    <location>
        <position position="163"/>
    </location>
    <ligand>
        <name>ITP</name>
        <dbReference type="ChEBI" id="CHEBI:61402"/>
    </ligand>
</feature>
<keyword evidence="6 13" id="KW-0460">Magnesium</keyword>
<comment type="subunit">
    <text evidence="13">Homodimer.</text>
</comment>
<evidence type="ECO:0000256" key="6">
    <source>
        <dbReference type="ARBA" id="ARBA00022842"/>
    </source>
</evidence>
<dbReference type="GO" id="GO:0005634">
    <property type="term" value="C:nucleus"/>
    <property type="evidence" value="ECO:0007669"/>
    <property type="project" value="UniProtKB-SubCell"/>
</dbReference>
<dbReference type="GO" id="GO:0035870">
    <property type="term" value="F:dITP diphosphatase activity"/>
    <property type="evidence" value="ECO:0007669"/>
    <property type="project" value="UniProtKB-UniRule"/>
</dbReference>
<evidence type="ECO:0000256" key="10">
    <source>
        <dbReference type="ARBA" id="ARBA00093218"/>
    </source>
</evidence>
<keyword evidence="2 13" id="KW-0963">Cytoplasm</keyword>
<sequence>MPPKELNFITSNCNKLAEVQMILSGIVPLKSQNLDLPEIQGTIKEISLDKCKRAAALIQGPVLVEDTCLCFNAFKELPGPYIKWFLQTLGHEGLNNLLVAYEDKSAQAVCTFAYCEGPEHDPIIFEGRITGKIVPARGPADFGWDAVFEFDGETFAEMDKQKKNKLSHRAIALGKLKKWLAGSDLARSE</sequence>
<dbReference type="GO" id="GO:0036222">
    <property type="term" value="F:XTP diphosphatase activity"/>
    <property type="evidence" value="ECO:0007669"/>
    <property type="project" value="UniProtKB-UniRule"/>
</dbReference>
<evidence type="ECO:0000256" key="3">
    <source>
        <dbReference type="ARBA" id="ARBA00022723"/>
    </source>
</evidence>
<evidence type="ECO:0000256" key="8">
    <source>
        <dbReference type="ARBA" id="ARBA00023211"/>
    </source>
</evidence>
<dbReference type="EC" id="3.6.1.66" evidence="13"/>
<comment type="catalytic activity">
    <reaction evidence="10">
        <text>ITP + H2O = IMP + diphosphate + H(+)</text>
        <dbReference type="Rhea" id="RHEA:29399"/>
        <dbReference type="ChEBI" id="CHEBI:15377"/>
        <dbReference type="ChEBI" id="CHEBI:15378"/>
        <dbReference type="ChEBI" id="CHEBI:33019"/>
        <dbReference type="ChEBI" id="CHEBI:58053"/>
        <dbReference type="ChEBI" id="CHEBI:61402"/>
        <dbReference type="EC" id="3.6.1.66"/>
    </reaction>
    <physiologicalReaction direction="left-to-right" evidence="10">
        <dbReference type="Rhea" id="RHEA:29400"/>
    </physiologicalReaction>
</comment>
<dbReference type="EMBL" id="CAJPDS010000094">
    <property type="protein sequence ID" value="CAF9936740.1"/>
    <property type="molecule type" value="Genomic_DNA"/>
</dbReference>
<dbReference type="Proteomes" id="UP000664521">
    <property type="component" value="Unassembled WGS sequence"/>
</dbReference>
<keyword evidence="13" id="KW-0539">Nucleus</keyword>
<evidence type="ECO:0000256" key="14">
    <source>
        <dbReference type="RuleBase" id="RU003781"/>
    </source>
</evidence>
<feature type="binding site" evidence="13">
    <location>
        <begin position="10"/>
        <end position="15"/>
    </location>
    <ligand>
        <name>ITP</name>
        <dbReference type="ChEBI" id="CHEBI:61402"/>
    </ligand>
</feature>
<feature type="binding site" evidence="13">
    <location>
        <position position="66"/>
    </location>
    <ligand>
        <name>Mg(2+)</name>
        <dbReference type="ChEBI" id="CHEBI:18420"/>
    </ligand>
</feature>
<dbReference type="FunFam" id="3.90.950.10:FF:000003">
    <property type="entry name" value="Inosine triphosphate pyrophosphatase"/>
    <property type="match status" value="1"/>
</dbReference>
<dbReference type="GO" id="GO:0009117">
    <property type="term" value="P:nucleotide metabolic process"/>
    <property type="evidence" value="ECO:0007669"/>
    <property type="project" value="UniProtKB-KW"/>
</dbReference>
<comment type="subcellular location">
    <subcellularLocation>
        <location evidence="13">Cytoplasm</location>
    </subcellularLocation>
    <subcellularLocation>
        <location evidence="13">Nucleus</location>
    </subcellularLocation>
</comment>
<comment type="caution">
    <text evidence="15">The sequence shown here is derived from an EMBL/GenBank/DDBJ whole genome shotgun (WGS) entry which is preliminary data.</text>
</comment>
<dbReference type="GO" id="GO:0005737">
    <property type="term" value="C:cytoplasm"/>
    <property type="evidence" value="ECO:0007669"/>
    <property type="project" value="UniProtKB-SubCell"/>
</dbReference>
<proteinExistence type="inferred from homology"/>
<evidence type="ECO:0000256" key="2">
    <source>
        <dbReference type="ARBA" id="ARBA00022490"/>
    </source>
</evidence>
<feature type="binding site" evidence="13">
    <location>
        <position position="50"/>
    </location>
    <ligand>
        <name>ITP</name>
        <dbReference type="ChEBI" id="CHEBI:61402"/>
    </ligand>
</feature>
<gene>
    <name evidence="15" type="primary">HAM1</name>
    <name evidence="15" type="ORF">HETSPECPRED_010439</name>
</gene>
<dbReference type="HAMAP" id="MF_03148">
    <property type="entry name" value="HAM1_NTPase"/>
    <property type="match status" value="1"/>
</dbReference>
<comment type="similarity">
    <text evidence="1 13 14">Belongs to the HAM1 NTPase family.</text>
</comment>
<evidence type="ECO:0000256" key="11">
    <source>
        <dbReference type="ARBA" id="ARBA00093255"/>
    </source>
</evidence>
<evidence type="ECO:0000256" key="13">
    <source>
        <dbReference type="HAMAP-Rule" id="MF_03148"/>
    </source>
</evidence>
<dbReference type="PANTHER" id="PTHR11067">
    <property type="entry name" value="INOSINE TRIPHOSPHATE PYROPHOSPHATASE/HAM1 PROTEIN"/>
    <property type="match status" value="1"/>
</dbReference>
<dbReference type="PANTHER" id="PTHR11067:SF9">
    <property type="entry name" value="INOSINE TRIPHOSPHATE PYROPHOSPHATASE"/>
    <property type="match status" value="1"/>
</dbReference>
<dbReference type="Pfam" id="PF01725">
    <property type="entry name" value="Ham1p_like"/>
    <property type="match status" value="1"/>
</dbReference>
<dbReference type="OrthoDB" id="6288734at2759"/>
<keyword evidence="3 13" id="KW-0479">Metal-binding</keyword>
<evidence type="ECO:0000313" key="16">
    <source>
        <dbReference type="Proteomes" id="UP000664521"/>
    </source>
</evidence>
<dbReference type="InterPro" id="IPR002637">
    <property type="entry name" value="RdgB/HAM1"/>
</dbReference>
<name>A0A8H3IZH9_9LECA</name>
<evidence type="ECO:0000256" key="1">
    <source>
        <dbReference type="ARBA" id="ARBA00008023"/>
    </source>
</evidence>
<keyword evidence="5 13" id="KW-0378">Hydrolase</keyword>
<comment type="catalytic activity">
    <reaction evidence="11">
        <text>dITP + H2O = dIMP + diphosphate + H(+)</text>
        <dbReference type="Rhea" id="RHEA:28342"/>
        <dbReference type="ChEBI" id="CHEBI:15377"/>
        <dbReference type="ChEBI" id="CHEBI:15378"/>
        <dbReference type="ChEBI" id="CHEBI:33019"/>
        <dbReference type="ChEBI" id="CHEBI:61194"/>
        <dbReference type="ChEBI" id="CHEBI:61382"/>
        <dbReference type="EC" id="3.6.1.66"/>
    </reaction>
    <physiologicalReaction direction="left-to-right" evidence="11">
        <dbReference type="Rhea" id="RHEA:28343"/>
    </physiologicalReaction>
</comment>
<dbReference type="SUPFAM" id="SSF52972">
    <property type="entry name" value="ITPase-like"/>
    <property type="match status" value="1"/>
</dbReference>
<feature type="binding site" evidence="13">
    <location>
        <begin position="66"/>
        <end position="67"/>
    </location>
    <ligand>
        <name>ITP</name>
        <dbReference type="ChEBI" id="CHEBI:61402"/>
    </ligand>
</feature>
<organism evidence="15 16">
    <name type="scientific">Heterodermia speciosa</name>
    <dbReference type="NCBI Taxonomy" id="116794"/>
    <lineage>
        <taxon>Eukaryota</taxon>
        <taxon>Fungi</taxon>
        <taxon>Dikarya</taxon>
        <taxon>Ascomycota</taxon>
        <taxon>Pezizomycotina</taxon>
        <taxon>Lecanoromycetes</taxon>
        <taxon>OSLEUM clade</taxon>
        <taxon>Lecanoromycetidae</taxon>
        <taxon>Caliciales</taxon>
        <taxon>Physciaceae</taxon>
        <taxon>Heterodermia</taxon>
    </lineage>
</organism>
<dbReference type="InterPro" id="IPR027502">
    <property type="entry name" value="ITPase"/>
</dbReference>
<evidence type="ECO:0000256" key="9">
    <source>
        <dbReference type="ARBA" id="ARBA00054940"/>
    </source>
</evidence>
<reference evidence="15" key="1">
    <citation type="submission" date="2021-03" db="EMBL/GenBank/DDBJ databases">
        <authorList>
            <person name="Tagirdzhanova G."/>
        </authorList>
    </citation>
    <scope>NUCLEOTIDE SEQUENCE</scope>
</reference>
<comment type="function">
    <text evidence="13">Pyrophosphatase that hydrolyzes non-canonical purine nucleotides such as inosine triphosphate (ITP), deoxyinosine triphosphate (dITP) or xanthosine 5'-triphosphate (XTP) to their respective monophosphate derivatives. The enzyme does not distinguish between the deoxy- and ribose forms. Probably excludes non-canonical purines from RNA and DNA precursor pools, thus preventing their incorporation into RNA and DNA and avoiding chromosomal lesions.</text>
</comment>
<dbReference type="GO" id="GO:0009204">
    <property type="term" value="P:deoxyribonucleoside triphosphate catabolic process"/>
    <property type="evidence" value="ECO:0007669"/>
    <property type="project" value="UniProtKB-UniRule"/>
</dbReference>
<keyword evidence="4 13" id="KW-0547">Nucleotide-binding</keyword>
<protein>
    <recommendedName>
        <fullName evidence="13">Inosine triphosphate pyrophosphatase</fullName>
        <shortName evidence="13">ITPase</shortName>
        <shortName evidence="13">Inosine triphosphatase</shortName>
        <ecNumber evidence="13">3.6.1.66</ecNumber>
    </recommendedName>
    <alternativeName>
        <fullName evidence="13">Non-canonical purine NTP pyrophosphatase</fullName>
    </alternativeName>
    <alternativeName>
        <fullName evidence="13">Non-standard purine NTP pyrophosphatase</fullName>
    </alternativeName>
    <alternativeName>
        <fullName evidence="13">Nucleoside-triphosphate diphosphatase</fullName>
    </alternativeName>
    <alternativeName>
        <fullName evidence="13">Nucleoside-triphosphate pyrophosphatase</fullName>
        <shortName evidence="13">NTPase</shortName>
    </alternativeName>
    <alternativeName>
        <fullName evidence="13">XTP/dITP diphosphatase</fullName>
    </alternativeName>
</protein>
<feature type="binding site" evidence="13">
    <location>
        <begin position="142"/>
        <end position="145"/>
    </location>
    <ligand>
        <name>ITP</name>
        <dbReference type="ChEBI" id="CHEBI:61402"/>
    </ligand>
</feature>
<evidence type="ECO:0000256" key="4">
    <source>
        <dbReference type="ARBA" id="ARBA00022741"/>
    </source>
</evidence>
<comment type="catalytic activity">
    <reaction evidence="13">
        <text>XTP + H2O = XMP + diphosphate + H(+)</text>
        <dbReference type="Rhea" id="RHEA:28610"/>
        <dbReference type="ChEBI" id="CHEBI:15377"/>
        <dbReference type="ChEBI" id="CHEBI:15378"/>
        <dbReference type="ChEBI" id="CHEBI:33019"/>
        <dbReference type="ChEBI" id="CHEBI:57464"/>
        <dbReference type="ChEBI" id="CHEBI:61314"/>
        <dbReference type="EC" id="3.6.1.66"/>
    </reaction>
</comment>
<evidence type="ECO:0000313" key="15">
    <source>
        <dbReference type="EMBL" id="CAF9936740.1"/>
    </source>
</evidence>
<comment type="catalytic activity">
    <reaction evidence="12">
        <text>N(6)-hydroxy-dATP + H2O = N(6)-hydroxy-dAMP + diphosphate + H(+)</text>
        <dbReference type="Rhea" id="RHEA:83971"/>
        <dbReference type="ChEBI" id="CHEBI:15377"/>
        <dbReference type="ChEBI" id="CHEBI:15378"/>
        <dbReference type="ChEBI" id="CHEBI:33019"/>
        <dbReference type="ChEBI" id="CHEBI:233529"/>
        <dbReference type="ChEBI" id="CHEBI:233530"/>
    </reaction>
    <physiologicalReaction direction="left-to-right" evidence="12">
        <dbReference type="Rhea" id="RHEA:83972"/>
    </physiologicalReaction>
</comment>
<dbReference type="InterPro" id="IPR029001">
    <property type="entry name" value="ITPase-like_fam"/>
</dbReference>
<accession>A0A8H3IZH9</accession>
<keyword evidence="16" id="KW-1185">Reference proteome</keyword>